<reference evidence="1" key="1">
    <citation type="journal article" date="2024" name="Syst. Appl. Microbiol.">
        <title>First single-strain enrichments of Electrothrix cable bacteria, description of E. aestuarii sp. nov. and E. rattekaaiensis sp. nov., and proposal of a cable bacteria taxonomy following the rules of the SeqCode.</title>
        <authorList>
            <person name="Plum-Jensen L.E."/>
            <person name="Schramm A."/>
            <person name="Marshall I.P.G."/>
        </authorList>
    </citation>
    <scope>NUCLEOTIDE SEQUENCE</scope>
    <source>
        <strain evidence="1">Rat1</strain>
    </source>
</reference>
<dbReference type="Pfam" id="PF11535">
    <property type="entry name" value="Calci_bind_CcbP"/>
    <property type="match status" value="1"/>
</dbReference>
<accession>A0AAU8LYG1</accession>
<sequence length="240" mass="27728">MAQGKLQLGDSVIVKPNVEELDLNINIGGWQGRVAEIEEEDGLIGIDWDSLTLKQIPDKTIVYCEVEGLDWARVYLEPADVEQTTARDSEDDVVKTIEQIESKHDFTWTDEAPEESEEIDRRIQAVLDNAEDESEEAAFEVWQEYLEDELEFPFEAEVFECQEEGPLQEGDQVTVVGIYEDDDEEYDVFDDDIEDIFGILVLLRHGREEYEFPLCDLEVLDKSSDNYQPVKDYAIWFANR</sequence>
<evidence type="ECO:0000313" key="1">
    <source>
        <dbReference type="EMBL" id="XCN73859.1"/>
    </source>
</evidence>
<dbReference type="KEGG" id="eaj:Q3M24_03640"/>
<organism evidence="1">
    <name type="scientific">Candidatus Electrothrix aestuarii</name>
    <dbReference type="NCBI Taxonomy" id="3062594"/>
    <lineage>
        <taxon>Bacteria</taxon>
        <taxon>Pseudomonadati</taxon>
        <taxon>Thermodesulfobacteriota</taxon>
        <taxon>Desulfobulbia</taxon>
        <taxon>Desulfobulbales</taxon>
        <taxon>Desulfobulbaceae</taxon>
        <taxon>Candidatus Electrothrix</taxon>
    </lineage>
</organism>
<dbReference type="AlphaFoldDB" id="A0AAU8LYG1"/>
<proteinExistence type="predicted"/>
<protein>
    <submittedName>
        <fullName evidence="1">Calcium-binding protein</fullName>
    </submittedName>
</protein>
<dbReference type="EMBL" id="CP159373">
    <property type="protein sequence ID" value="XCN73859.1"/>
    <property type="molecule type" value="Genomic_DNA"/>
</dbReference>
<name>A0AAU8LYG1_9BACT</name>
<gene>
    <name evidence="1" type="ORF">Q3M24_03640</name>
</gene>
<reference evidence="1" key="2">
    <citation type="submission" date="2024-06" db="EMBL/GenBank/DDBJ databases">
        <authorList>
            <person name="Plum-Jensen L.E."/>
            <person name="Schramm A."/>
            <person name="Marshall I.P.G."/>
        </authorList>
    </citation>
    <scope>NUCLEOTIDE SEQUENCE</scope>
    <source>
        <strain evidence="1">Rat1</strain>
    </source>
</reference>
<dbReference type="InterPro" id="IPR020994">
    <property type="entry name" value="Uncharacterised_Ca-bd_CcbP"/>
</dbReference>